<keyword evidence="2" id="KW-1185">Reference proteome</keyword>
<reference evidence="1" key="1">
    <citation type="submission" date="2021-06" db="EMBL/GenBank/DDBJ databases">
        <title>Paracoccus bacterium XHP0099 sp. nov., isolated from the surface waters of the Yellow Sea.</title>
        <authorList>
            <person name="Xue H."/>
            <person name="Zhang D."/>
        </authorList>
    </citation>
    <scope>NUCLEOTIDE SEQUENCE</scope>
    <source>
        <strain evidence="1">XHP0099</strain>
    </source>
</reference>
<dbReference type="RefSeq" id="WP_216032648.1">
    <property type="nucleotide sequence ID" value="NZ_JAHKNG010000009.1"/>
</dbReference>
<proteinExistence type="predicted"/>
<organism evidence="1 2">
    <name type="scientific">Paracoccus marinaquae</name>
    <dbReference type="NCBI Taxonomy" id="2841926"/>
    <lineage>
        <taxon>Bacteria</taxon>
        <taxon>Pseudomonadati</taxon>
        <taxon>Pseudomonadota</taxon>
        <taxon>Alphaproteobacteria</taxon>
        <taxon>Rhodobacterales</taxon>
        <taxon>Paracoccaceae</taxon>
        <taxon>Paracoccus</taxon>
    </lineage>
</organism>
<evidence type="ECO:0000313" key="1">
    <source>
        <dbReference type="EMBL" id="MBU3029970.1"/>
    </source>
</evidence>
<accession>A0ABS6AHA5</accession>
<dbReference type="Proteomes" id="UP001166191">
    <property type="component" value="Unassembled WGS sequence"/>
</dbReference>
<protein>
    <submittedName>
        <fullName evidence="1">Uncharacterized protein</fullName>
    </submittedName>
</protein>
<dbReference type="EMBL" id="JAHKNG010000009">
    <property type="protein sequence ID" value="MBU3029970.1"/>
    <property type="molecule type" value="Genomic_DNA"/>
</dbReference>
<evidence type="ECO:0000313" key="2">
    <source>
        <dbReference type="Proteomes" id="UP001166191"/>
    </source>
</evidence>
<name>A0ABS6AHA5_9RHOB</name>
<comment type="caution">
    <text evidence="1">The sequence shown here is derived from an EMBL/GenBank/DDBJ whole genome shotgun (WGS) entry which is preliminary data.</text>
</comment>
<sequence length="840" mass="92813">MMGYALLADILFIGLGMFSPEVPQMVEAAGRMRGADTVVDTRGAPEGPLAYHWINAAAGPGVDPRAALATGKNHQVVMTETLPLTDSLARHRSVEYAAQFRNLALRGNPETETYLYEGWPALTVLDHEAWRRRVAADGLVWQAFVDAVNDQARGAPDAPPMQLIPLAQGLLALDRAIEAGEVPGLDDLDQLFSDDRRLNSRGNYFAAMLLHAALSGSDPSGLPVWLGRNRPATLDEAVTEPMAQAMQRVALKVVVSASGGISGDRETLRRARMLVQNSISDDGGWSGWQDPNESYLTGIEQRGIGFNLSGVSDWSGSQPFLDLFKTARPWLGHLPGQWGGFEEAAMREGGYLDEYGWPLRMPPEVTHLSTVILSGMDARAISSAGRYVLRYRGKGRIELGGDLARNVTYEDGRIGFDFTPGEGSVSITLRIIDPGDPIREISVVRQDRLALADSGQIFEPDFLARLRGAEILRFMDWGRTNNSNLVTAGDLPSVGDYVWSTDRGVPPEVMVALANELDLDPWFTIPHLADDDLVREYARRVRDNLEPGRRAWVEFSNEIWNGSFAQNRWAEEMAQAAWGVSGAARQYGAWRAAQVADIWAEEFAPSAVGRLVRVVATFTGWPGSEEDMLNAPAWKAADPDGWNPLAKHFDAYAVTGYFYANLEDPDRLSLLREVLAESRADAERRAAASGLTGAAGEAFVRQHRFDQALDSWVAELRNGALSGKAEGSVDWVVRDLFRKHRRAAARYDLELVMYEGGSHVLTPDTERDDQELNDFISVLDYSSGMGNLYRRLIAGWREVSDHPFNFYTAIDRPSGFGSWGVLRYLDDRNPRWDAVSEPDE</sequence>
<gene>
    <name evidence="1" type="ORF">KNW02_07545</name>
</gene>